<dbReference type="PROSITE" id="PS50405">
    <property type="entry name" value="GST_CTER"/>
    <property type="match status" value="1"/>
</dbReference>
<dbReference type="SFLD" id="SFLDS00019">
    <property type="entry name" value="Glutathione_Transferase_(cytos"/>
    <property type="match status" value="1"/>
</dbReference>
<comment type="caution">
    <text evidence="3">The sequence shown here is derived from an EMBL/GenBank/DDBJ whole genome shotgun (WGS) entry which is preliminary data.</text>
</comment>
<accession>A0A1Y1WCA4</accession>
<feature type="domain" description="GST C-terminal" evidence="2">
    <location>
        <begin position="84"/>
        <end position="208"/>
    </location>
</feature>
<dbReference type="PROSITE" id="PS50404">
    <property type="entry name" value="GST_NTER"/>
    <property type="match status" value="1"/>
</dbReference>
<dbReference type="InterPro" id="IPR004045">
    <property type="entry name" value="Glutathione_S-Trfase_N"/>
</dbReference>
<evidence type="ECO:0000313" key="4">
    <source>
        <dbReference type="Proteomes" id="UP000193922"/>
    </source>
</evidence>
<dbReference type="InterPro" id="IPR010987">
    <property type="entry name" value="Glutathione-S-Trfase_C-like"/>
</dbReference>
<gene>
    <name evidence="3" type="ORF">DL89DRAFT_119517</name>
</gene>
<evidence type="ECO:0000313" key="3">
    <source>
        <dbReference type="EMBL" id="ORX71072.1"/>
    </source>
</evidence>
<dbReference type="Pfam" id="PF14497">
    <property type="entry name" value="GST_C_3"/>
    <property type="match status" value="1"/>
</dbReference>
<dbReference type="SUPFAM" id="SSF52833">
    <property type="entry name" value="Thioredoxin-like"/>
    <property type="match status" value="1"/>
</dbReference>
<dbReference type="SUPFAM" id="SSF47616">
    <property type="entry name" value="GST C-terminal domain-like"/>
    <property type="match status" value="1"/>
</dbReference>
<dbReference type="OrthoDB" id="414243at2759"/>
<dbReference type="InterPro" id="IPR050213">
    <property type="entry name" value="GST_superfamily"/>
</dbReference>
<dbReference type="InterPro" id="IPR036249">
    <property type="entry name" value="Thioredoxin-like_sf"/>
</dbReference>
<protein>
    <recommendedName>
        <fullName evidence="5">Glutathione S-transferase</fullName>
    </recommendedName>
</protein>
<dbReference type="Gene3D" id="3.40.30.10">
    <property type="entry name" value="Glutaredoxin"/>
    <property type="match status" value="1"/>
</dbReference>
<name>A0A1Y1WCA4_9FUNG</name>
<dbReference type="AlphaFoldDB" id="A0A1Y1WCA4"/>
<proteinExistence type="predicted"/>
<dbReference type="Proteomes" id="UP000193922">
    <property type="component" value="Unassembled WGS sequence"/>
</dbReference>
<organism evidence="3 4">
    <name type="scientific">Linderina pennispora</name>
    <dbReference type="NCBI Taxonomy" id="61395"/>
    <lineage>
        <taxon>Eukaryota</taxon>
        <taxon>Fungi</taxon>
        <taxon>Fungi incertae sedis</taxon>
        <taxon>Zoopagomycota</taxon>
        <taxon>Kickxellomycotina</taxon>
        <taxon>Kickxellomycetes</taxon>
        <taxon>Kickxellales</taxon>
        <taxon>Kickxellaceae</taxon>
        <taxon>Linderina</taxon>
    </lineage>
</organism>
<feature type="domain" description="GST N-terminal" evidence="1">
    <location>
        <begin position="2"/>
        <end position="81"/>
    </location>
</feature>
<dbReference type="PANTHER" id="PTHR11571:SF150">
    <property type="entry name" value="GLUTATHIONE S-TRANSFERASE"/>
    <property type="match status" value="1"/>
</dbReference>
<evidence type="ECO:0000259" key="1">
    <source>
        <dbReference type="PROSITE" id="PS50404"/>
    </source>
</evidence>
<sequence length="208" mass="23721">MSTYVLRYFPLKARAETCRALLSYNDSEYSDEAPVWPQDKVNQPVGQLPVLIETDESGNVFELSESLAIEHYLAAKHGLLVNGTPQDSARQDELRHQLVDIFNYAPRHRFTVEEARPSIKERFETQVQFFIKYHENHLKNNGSNGHYFGNEITYMDVALVATLRSINDFGNQCLSGMSDFFTPEKAPLINKVVEVVSADPKMAKYLSK</sequence>
<dbReference type="GeneID" id="63799835"/>
<evidence type="ECO:0008006" key="5">
    <source>
        <dbReference type="Google" id="ProtNLM"/>
    </source>
</evidence>
<dbReference type="Gene3D" id="1.20.1050.10">
    <property type="match status" value="1"/>
</dbReference>
<dbReference type="GO" id="GO:0006749">
    <property type="term" value="P:glutathione metabolic process"/>
    <property type="evidence" value="ECO:0007669"/>
    <property type="project" value="TreeGrafter"/>
</dbReference>
<evidence type="ECO:0000259" key="2">
    <source>
        <dbReference type="PROSITE" id="PS50405"/>
    </source>
</evidence>
<dbReference type="EMBL" id="MCFD01000004">
    <property type="protein sequence ID" value="ORX71072.1"/>
    <property type="molecule type" value="Genomic_DNA"/>
</dbReference>
<dbReference type="InterPro" id="IPR040079">
    <property type="entry name" value="Glutathione_S-Trfase"/>
</dbReference>
<dbReference type="GO" id="GO:0004364">
    <property type="term" value="F:glutathione transferase activity"/>
    <property type="evidence" value="ECO:0007669"/>
    <property type="project" value="TreeGrafter"/>
</dbReference>
<dbReference type="RefSeq" id="XP_040744587.1">
    <property type="nucleotide sequence ID" value="XM_040883187.1"/>
</dbReference>
<dbReference type="InterPro" id="IPR036282">
    <property type="entry name" value="Glutathione-S-Trfase_C_sf"/>
</dbReference>
<keyword evidence="4" id="KW-1185">Reference proteome</keyword>
<dbReference type="PANTHER" id="PTHR11571">
    <property type="entry name" value="GLUTATHIONE S-TRANSFERASE"/>
    <property type="match status" value="1"/>
</dbReference>
<reference evidence="3 4" key="1">
    <citation type="submission" date="2016-07" db="EMBL/GenBank/DDBJ databases">
        <title>Pervasive Adenine N6-methylation of Active Genes in Fungi.</title>
        <authorList>
            <consortium name="DOE Joint Genome Institute"/>
            <person name="Mondo S.J."/>
            <person name="Dannebaum R.O."/>
            <person name="Kuo R.C."/>
            <person name="Labutti K."/>
            <person name="Haridas S."/>
            <person name="Kuo A."/>
            <person name="Salamov A."/>
            <person name="Ahrendt S.R."/>
            <person name="Lipzen A."/>
            <person name="Sullivan W."/>
            <person name="Andreopoulos W.B."/>
            <person name="Clum A."/>
            <person name="Lindquist E."/>
            <person name="Daum C."/>
            <person name="Ramamoorthy G.K."/>
            <person name="Gryganskyi A."/>
            <person name="Culley D."/>
            <person name="Magnuson J.K."/>
            <person name="James T.Y."/>
            <person name="O'Malley M.A."/>
            <person name="Stajich J.E."/>
            <person name="Spatafora J.W."/>
            <person name="Visel A."/>
            <person name="Grigoriev I.V."/>
        </authorList>
    </citation>
    <scope>NUCLEOTIDE SEQUENCE [LARGE SCALE GENOMIC DNA]</scope>
    <source>
        <strain evidence="3 4">ATCC 12442</strain>
    </source>
</reference>
<dbReference type="STRING" id="61395.A0A1Y1WCA4"/>
<dbReference type="InterPro" id="IPR004046">
    <property type="entry name" value="GST_C"/>
</dbReference>